<keyword evidence="1" id="KW-0408">Iron</keyword>
<dbReference type="AlphaFoldDB" id="M2PJ85"/>
<dbReference type="Gene3D" id="2.60.120.620">
    <property type="entry name" value="q2cbj1_9rhob like domain"/>
    <property type="match status" value="1"/>
</dbReference>
<dbReference type="OrthoDB" id="27483at2759"/>
<dbReference type="InterPro" id="IPR005123">
    <property type="entry name" value="Oxoglu/Fe-dep_dioxygenase_dom"/>
</dbReference>
<dbReference type="Proteomes" id="UP000016930">
    <property type="component" value="Unassembled WGS sequence"/>
</dbReference>
<organism evidence="3 4">
    <name type="scientific">Ceriporiopsis subvermispora (strain B)</name>
    <name type="common">White-rot fungus</name>
    <name type="synonym">Gelatoporia subvermispora</name>
    <dbReference type="NCBI Taxonomy" id="914234"/>
    <lineage>
        <taxon>Eukaryota</taxon>
        <taxon>Fungi</taxon>
        <taxon>Dikarya</taxon>
        <taxon>Basidiomycota</taxon>
        <taxon>Agaricomycotina</taxon>
        <taxon>Agaricomycetes</taxon>
        <taxon>Polyporales</taxon>
        <taxon>Gelatoporiaceae</taxon>
        <taxon>Gelatoporia</taxon>
    </lineage>
</organism>
<sequence length="434" mass="48774">MNNLKSSEPVNPQVEALRRALHAKPPFCSGIFKLHPEGLILYYGKKGNTDRIDCANVSEDELRHLAAVCDPATLGRNDQDVYDESYRRAGKLDSSYFAVKFDPHSCGLLDAIRGDLLEGDKERPIRAELYKLNVYGPGSFFKAHKDTPRGGDMFGSLVLVYPVKHNGGALNIQHEDMQWTSDSATLLAGAQEPCVGYTAFFSDVEHEVTPVVSGYRVTVTYNLYYTTGCDAVPEGEAISIARNPPANETVFKTALQTLLQDESFMASGGTLGFGLRHEYAFDRKDPTKTDLAHFERRFKGSDAMLFRVCQSMGLAASVRVLYKVKYRGRILLDHIVDFNGRWDPEDDLIYWLKDKYHGTVLASDEDPDEYDEDDYEAMNDTDDALHVMWITQYARQNPMSMPFMAYGNEAQLKWAYIHLCLIVEVPAAPRAIST</sequence>
<reference evidence="3 4" key="1">
    <citation type="journal article" date="2012" name="Proc. Natl. Acad. Sci. U.S.A.">
        <title>Comparative genomics of Ceriporiopsis subvermispora and Phanerochaete chrysosporium provide insight into selective ligninolysis.</title>
        <authorList>
            <person name="Fernandez-Fueyo E."/>
            <person name="Ruiz-Duenas F.J."/>
            <person name="Ferreira P."/>
            <person name="Floudas D."/>
            <person name="Hibbett D.S."/>
            <person name="Canessa P."/>
            <person name="Larrondo L.F."/>
            <person name="James T.Y."/>
            <person name="Seelenfreund D."/>
            <person name="Lobos S."/>
            <person name="Polanco R."/>
            <person name="Tello M."/>
            <person name="Honda Y."/>
            <person name="Watanabe T."/>
            <person name="Watanabe T."/>
            <person name="Ryu J.S."/>
            <person name="Kubicek C.P."/>
            <person name="Schmoll M."/>
            <person name="Gaskell J."/>
            <person name="Hammel K.E."/>
            <person name="St John F.J."/>
            <person name="Vanden Wymelenberg A."/>
            <person name="Sabat G."/>
            <person name="Splinter BonDurant S."/>
            <person name="Syed K."/>
            <person name="Yadav J.S."/>
            <person name="Doddapaneni H."/>
            <person name="Subramanian V."/>
            <person name="Lavin J.L."/>
            <person name="Oguiza J.A."/>
            <person name="Perez G."/>
            <person name="Pisabarro A.G."/>
            <person name="Ramirez L."/>
            <person name="Santoyo F."/>
            <person name="Master E."/>
            <person name="Coutinho P.M."/>
            <person name="Henrissat B."/>
            <person name="Lombard V."/>
            <person name="Magnuson J.K."/>
            <person name="Kuees U."/>
            <person name="Hori C."/>
            <person name="Igarashi K."/>
            <person name="Samejima M."/>
            <person name="Held B.W."/>
            <person name="Barry K.W."/>
            <person name="LaButti K.M."/>
            <person name="Lapidus A."/>
            <person name="Lindquist E.A."/>
            <person name="Lucas S.M."/>
            <person name="Riley R."/>
            <person name="Salamov A.A."/>
            <person name="Hoffmeister D."/>
            <person name="Schwenk D."/>
            <person name="Hadar Y."/>
            <person name="Yarden O."/>
            <person name="de Vries R.P."/>
            <person name="Wiebenga A."/>
            <person name="Stenlid J."/>
            <person name="Eastwood D."/>
            <person name="Grigoriev I.V."/>
            <person name="Berka R.M."/>
            <person name="Blanchette R.A."/>
            <person name="Kersten P."/>
            <person name="Martinez A.T."/>
            <person name="Vicuna R."/>
            <person name="Cullen D."/>
        </authorList>
    </citation>
    <scope>NUCLEOTIDE SEQUENCE [LARGE SCALE GENOMIC DNA]</scope>
    <source>
        <strain evidence="3 4">B</strain>
    </source>
</reference>
<keyword evidence="1" id="KW-0479">Metal-binding</keyword>
<evidence type="ECO:0000313" key="4">
    <source>
        <dbReference type="Proteomes" id="UP000016930"/>
    </source>
</evidence>
<dbReference type="GO" id="GO:0016491">
    <property type="term" value="F:oxidoreductase activity"/>
    <property type="evidence" value="ECO:0007669"/>
    <property type="project" value="UniProtKB-KW"/>
</dbReference>
<dbReference type="InterPro" id="IPR044862">
    <property type="entry name" value="Pro_4_hyd_alph_FE2OG_OXY"/>
</dbReference>
<dbReference type="Pfam" id="PF13640">
    <property type="entry name" value="2OG-FeII_Oxy_3"/>
    <property type="match status" value="1"/>
</dbReference>
<dbReference type="PANTHER" id="PTHR33099:SF7">
    <property type="entry name" value="MYND-TYPE DOMAIN-CONTAINING PROTEIN"/>
    <property type="match status" value="1"/>
</dbReference>
<comment type="similarity">
    <text evidence="1">Belongs to the iron/ascorbate-dependent oxidoreductase family.</text>
</comment>
<evidence type="ECO:0000259" key="2">
    <source>
        <dbReference type="PROSITE" id="PS51471"/>
    </source>
</evidence>
<proteinExistence type="inferred from homology"/>
<evidence type="ECO:0000313" key="3">
    <source>
        <dbReference type="EMBL" id="EMD36269.1"/>
    </source>
</evidence>
<gene>
    <name evidence="3" type="ORF">CERSUDRAFT_137906</name>
</gene>
<dbReference type="PROSITE" id="PS51471">
    <property type="entry name" value="FE2OG_OXY"/>
    <property type="match status" value="1"/>
</dbReference>
<dbReference type="HOGENOM" id="CLU_019613_2_1_1"/>
<keyword evidence="4" id="KW-1185">Reference proteome</keyword>
<name>M2PJ85_CERS8</name>
<accession>M2PJ85</accession>
<dbReference type="PANTHER" id="PTHR33099">
    <property type="entry name" value="FE2OG DIOXYGENASE DOMAIN-CONTAINING PROTEIN"/>
    <property type="match status" value="1"/>
</dbReference>
<protein>
    <recommendedName>
        <fullName evidence="2">Fe2OG dioxygenase domain-containing protein</fullName>
    </recommendedName>
</protein>
<keyword evidence="1" id="KW-0560">Oxidoreductase</keyword>
<dbReference type="EMBL" id="KB445798">
    <property type="protein sequence ID" value="EMD36269.1"/>
    <property type="molecule type" value="Genomic_DNA"/>
</dbReference>
<dbReference type="GO" id="GO:0046872">
    <property type="term" value="F:metal ion binding"/>
    <property type="evidence" value="ECO:0007669"/>
    <property type="project" value="UniProtKB-KW"/>
</dbReference>
<feature type="domain" description="Fe2OG dioxygenase" evidence="2">
    <location>
        <begin position="126"/>
        <end position="225"/>
    </location>
</feature>
<evidence type="ECO:0000256" key="1">
    <source>
        <dbReference type="RuleBase" id="RU003682"/>
    </source>
</evidence>